<sequence length="519" mass="56377">MEKTEKLFLKPGDGLVEVMKTLARVKGGRLTLHVPKDSALASLEQFHALKREAAIEGVEIIVVSADRRIEELAHSARLATQNPVFGKDERLVVDIIRRKEPEEAPSRQAGPSHPNLKETDKVLPRMPRRTPRERALAIPPSRWLVAAAVVLVLGGVGVFGATRLPRAEVRVGLERTTVAFTKNIVVRTDAAAVAIEGDKLTLPGEFLKASRTIEESFPASGTAEVSEKAKGELYVYNDYAPASQMLVEKTRFVSPGGLVYRLDERVTVPPKGADGTPGRVKVRVTADASGEKHNITSGDNERWTLPGFQEAGLTERYKGFYGVPVGKMSGGFIGERTVLTDADTDAAREELSAMLQGALLHEMRVTDAPGYVALKEAQVFSLTSFSPLPSSSTDSLGVVASGELKRIAYREEDLLKALLEAVSSPVDYDADMVDVHVGYENVSADWETGTLTFVAQGNFTAVPKVDETVLKSQLAGLGQADVTSALLSVPGLMEAKVRLWPRWTDTLPRDVSRIKLTFE</sequence>
<dbReference type="STRING" id="1798468.A2110_00915"/>
<reference evidence="2 3" key="1">
    <citation type="journal article" date="2016" name="Nat. Commun.">
        <title>Thousands of microbial genomes shed light on interconnected biogeochemical processes in an aquifer system.</title>
        <authorList>
            <person name="Anantharaman K."/>
            <person name="Brown C.T."/>
            <person name="Hug L.A."/>
            <person name="Sharon I."/>
            <person name="Castelle C.J."/>
            <person name="Probst A.J."/>
            <person name="Thomas B.C."/>
            <person name="Singh A."/>
            <person name="Wilkins M.J."/>
            <person name="Karaoz U."/>
            <person name="Brodie E.L."/>
            <person name="Williams K.H."/>
            <person name="Hubbard S.S."/>
            <person name="Banfield J.F."/>
        </authorList>
    </citation>
    <scope>NUCLEOTIDE SEQUENCE [LARGE SCALE GENOMIC DNA]</scope>
</reference>
<gene>
    <name evidence="2" type="ORF">A2110_00915</name>
</gene>
<dbReference type="EMBL" id="MFKH01000006">
    <property type="protein sequence ID" value="OGG37680.1"/>
    <property type="molecule type" value="Genomic_DNA"/>
</dbReference>
<evidence type="ECO:0000313" key="3">
    <source>
        <dbReference type="Proteomes" id="UP000176273"/>
    </source>
</evidence>
<feature type="region of interest" description="Disordered" evidence="1">
    <location>
        <begin position="101"/>
        <end position="124"/>
    </location>
</feature>
<accession>A0A1F6BL95</accession>
<protein>
    <recommendedName>
        <fullName evidence="4">Baseplate protein J-like domain-containing protein</fullName>
    </recommendedName>
</protein>
<dbReference type="Proteomes" id="UP000176273">
    <property type="component" value="Unassembled WGS sequence"/>
</dbReference>
<evidence type="ECO:0000313" key="2">
    <source>
        <dbReference type="EMBL" id="OGG37680.1"/>
    </source>
</evidence>
<evidence type="ECO:0008006" key="4">
    <source>
        <dbReference type="Google" id="ProtNLM"/>
    </source>
</evidence>
<comment type="caution">
    <text evidence="2">The sequence shown here is derived from an EMBL/GenBank/DDBJ whole genome shotgun (WGS) entry which is preliminary data.</text>
</comment>
<proteinExistence type="predicted"/>
<name>A0A1F6BL95_9BACT</name>
<dbReference type="AlphaFoldDB" id="A0A1F6BL95"/>
<organism evidence="2 3">
    <name type="scientific">Candidatus Jorgensenbacteria bacterium GWA1_54_12</name>
    <dbReference type="NCBI Taxonomy" id="1798468"/>
    <lineage>
        <taxon>Bacteria</taxon>
        <taxon>Candidatus Joergenseniibacteriota</taxon>
    </lineage>
</organism>
<evidence type="ECO:0000256" key="1">
    <source>
        <dbReference type="SAM" id="MobiDB-lite"/>
    </source>
</evidence>